<dbReference type="Proteomes" id="UP000323011">
    <property type="component" value="Unassembled WGS sequence"/>
</dbReference>
<evidence type="ECO:0000313" key="2">
    <source>
        <dbReference type="EMBL" id="KAA0155429.1"/>
    </source>
</evidence>
<accession>A0A5A8CRU2</accession>
<keyword evidence="3" id="KW-1185">Reference proteome</keyword>
<dbReference type="EMBL" id="VLTN01000007">
    <property type="protein sequence ID" value="KAA0155429.1"/>
    <property type="molecule type" value="Genomic_DNA"/>
</dbReference>
<name>A0A5A8CRU2_CAFRO</name>
<proteinExistence type="predicted"/>
<sequence length="233" mass="24134">MAEPGSPSQQTVRVVVGATTMADYMHVGRSGPDAAVSLASHQATDDPGEEFELPECPAGGQWATDSDGNAVLLTLDEIPDFLVPGPMAVAAQAARLASGATFPGRPREHAGGPSLAGPEHEALAAREGTRMLEALSWAAANRERCPSHQALARLAAVRPWVKPALDTYPEVARRGAAARVRRALGLMLATEEQEAAPASMVRSAGAMEAAVRIRSGGEPASGEDASGEDVAQR</sequence>
<evidence type="ECO:0000313" key="3">
    <source>
        <dbReference type="Proteomes" id="UP000323011"/>
    </source>
</evidence>
<protein>
    <submittedName>
        <fullName evidence="2">Uncharacterized protein</fullName>
    </submittedName>
</protein>
<organism evidence="2 3">
    <name type="scientific">Cafeteria roenbergensis</name>
    <name type="common">Marine flagellate</name>
    <dbReference type="NCBI Taxonomy" id="33653"/>
    <lineage>
        <taxon>Eukaryota</taxon>
        <taxon>Sar</taxon>
        <taxon>Stramenopiles</taxon>
        <taxon>Bigyra</taxon>
        <taxon>Opalozoa</taxon>
        <taxon>Bicosoecida</taxon>
        <taxon>Cafeteriaceae</taxon>
        <taxon>Cafeteria</taxon>
    </lineage>
</organism>
<evidence type="ECO:0000256" key="1">
    <source>
        <dbReference type="SAM" id="MobiDB-lite"/>
    </source>
</evidence>
<feature type="region of interest" description="Disordered" evidence="1">
    <location>
        <begin position="101"/>
        <end position="120"/>
    </location>
</feature>
<feature type="region of interest" description="Disordered" evidence="1">
    <location>
        <begin position="212"/>
        <end position="233"/>
    </location>
</feature>
<comment type="caution">
    <text evidence="2">The sequence shown here is derived from an EMBL/GenBank/DDBJ whole genome shotgun (WGS) entry which is preliminary data.</text>
</comment>
<reference evidence="2 3" key="1">
    <citation type="submission" date="2019-07" db="EMBL/GenBank/DDBJ databases">
        <title>Genomes of Cafeteria roenbergensis.</title>
        <authorList>
            <person name="Fischer M.G."/>
            <person name="Hackl T."/>
            <person name="Roman M."/>
        </authorList>
    </citation>
    <scope>NUCLEOTIDE SEQUENCE [LARGE SCALE GENOMIC DNA]</scope>
    <source>
        <strain evidence="2 3">BVI</strain>
    </source>
</reference>
<gene>
    <name evidence="2" type="ORF">FNF29_01804</name>
</gene>
<dbReference type="AlphaFoldDB" id="A0A5A8CRU2"/>